<proteinExistence type="predicted"/>
<organism evidence="2 3">
    <name type="scientific">Alicyclobacillus dauci</name>
    <dbReference type="NCBI Taxonomy" id="1475485"/>
    <lineage>
        <taxon>Bacteria</taxon>
        <taxon>Bacillati</taxon>
        <taxon>Bacillota</taxon>
        <taxon>Bacilli</taxon>
        <taxon>Bacillales</taxon>
        <taxon>Alicyclobacillaceae</taxon>
        <taxon>Alicyclobacillus</taxon>
    </lineage>
</organism>
<protein>
    <submittedName>
        <fullName evidence="2">Uncharacterized protein</fullName>
    </submittedName>
</protein>
<dbReference type="RefSeq" id="WP_268043121.1">
    <property type="nucleotide sequence ID" value="NZ_CP104064.1"/>
</dbReference>
<keyword evidence="3" id="KW-1185">Reference proteome</keyword>
<reference evidence="2" key="1">
    <citation type="submission" date="2022-08" db="EMBL/GenBank/DDBJ databases">
        <title>Alicyclobacillus dauci DSM2870, complete genome.</title>
        <authorList>
            <person name="Wang Q."/>
            <person name="Cai R."/>
            <person name="Wang Z."/>
        </authorList>
    </citation>
    <scope>NUCLEOTIDE SEQUENCE</scope>
    <source>
        <strain evidence="2">DSM 28700</strain>
    </source>
</reference>
<accession>A0ABY6YZY9</accession>
<evidence type="ECO:0000256" key="1">
    <source>
        <dbReference type="SAM" id="MobiDB-lite"/>
    </source>
</evidence>
<dbReference type="EMBL" id="CP104064">
    <property type="protein sequence ID" value="WAH35838.1"/>
    <property type="molecule type" value="Genomic_DNA"/>
</dbReference>
<feature type="region of interest" description="Disordered" evidence="1">
    <location>
        <begin position="50"/>
        <end position="73"/>
    </location>
</feature>
<dbReference type="Proteomes" id="UP001164803">
    <property type="component" value="Chromosome"/>
</dbReference>
<evidence type="ECO:0000313" key="3">
    <source>
        <dbReference type="Proteomes" id="UP001164803"/>
    </source>
</evidence>
<evidence type="ECO:0000313" key="2">
    <source>
        <dbReference type="EMBL" id="WAH35838.1"/>
    </source>
</evidence>
<gene>
    <name evidence="2" type="ORF">NZD86_16410</name>
</gene>
<sequence length="73" mass="7812">MRGGIVTSRPIFVGVHMSLNREENLSGKHSEAAVSELFCLIWQWYERSASTTDGGEDGANSDLHSGLNGASSS</sequence>
<name>A0ABY6YZY9_9BACL</name>